<dbReference type="SMART" id="SM00346">
    <property type="entry name" value="HTH_ICLR"/>
    <property type="match status" value="1"/>
</dbReference>
<dbReference type="Pfam" id="PF09339">
    <property type="entry name" value="HTH_IclR"/>
    <property type="match status" value="1"/>
</dbReference>
<dbReference type="AlphaFoldDB" id="A0A420EQC9"/>
<evidence type="ECO:0000256" key="4">
    <source>
        <dbReference type="SAM" id="MobiDB-lite"/>
    </source>
</evidence>
<dbReference type="Gene3D" id="3.30.450.40">
    <property type="match status" value="1"/>
</dbReference>
<evidence type="ECO:0000256" key="2">
    <source>
        <dbReference type="ARBA" id="ARBA00023125"/>
    </source>
</evidence>
<feature type="region of interest" description="Disordered" evidence="4">
    <location>
        <begin position="245"/>
        <end position="277"/>
    </location>
</feature>
<dbReference type="InterPro" id="IPR029016">
    <property type="entry name" value="GAF-like_dom_sf"/>
</dbReference>
<keyword evidence="2" id="KW-0238">DNA-binding</keyword>
<dbReference type="InterPro" id="IPR036388">
    <property type="entry name" value="WH-like_DNA-bd_sf"/>
</dbReference>
<dbReference type="InterPro" id="IPR014757">
    <property type="entry name" value="Tscrpt_reg_IclR_C"/>
</dbReference>
<dbReference type="Proteomes" id="UP000285744">
    <property type="component" value="Unassembled WGS sequence"/>
</dbReference>
<dbReference type="Gene3D" id="1.10.10.10">
    <property type="entry name" value="Winged helix-like DNA-binding domain superfamily/Winged helix DNA-binding domain"/>
    <property type="match status" value="1"/>
</dbReference>
<gene>
    <name evidence="7" type="ORF">D7I43_30955</name>
</gene>
<evidence type="ECO:0000256" key="3">
    <source>
        <dbReference type="ARBA" id="ARBA00023163"/>
    </source>
</evidence>
<dbReference type="SUPFAM" id="SSF46785">
    <property type="entry name" value="Winged helix' DNA-binding domain"/>
    <property type="match status" value="1"/>
</dbReference>
<dbReference type="PANTHER" id="PTHR30136">
    <property type="entry name" value="HELIX-TURN-HELIX TRANSCRIPTIONAL REGULATOR, ICLR FAMILY"/>
    <property type="match status" value="1"/>
</dbReference>
<evidence type="ECO:0000256" key="1">
    <source>
        <dbReference type="ARBA" id="ARBA00023015"/>
    </source>
</evidence>
<feature type="domain" description="HTH iclR-type" evidence="5">
    <location>
        <begin position="2"/>
        <end position="61"/>
    </location>
</feature>
<dbReference type="SUPFAM" id="SSF55781">
    <property type="entry name" value="GAF domain-like"/>
    <property type="match status" value="1"/>
</dbReference>
<dbReference type="GO" id="GO:0003677">
    <property type="term" value="F:DNA binding"/>
    <property type="evidence" value="ECO:0007669"/>
    <property type="project" value="UniProtKB-KW"/>
</dbReference>
<keyword evidence="1" id="KW-0805">Transcription regulation</keyword>
<dbReference type="PROSITE" id="PS51078">
    <property type="entry name" value="ICLR_ED"/>
    <property type="match status" value="1"/>
</dbReference>
<accession>A0A420EQC9</accession>
<dbReference type="InterPro" id="IPR005471">
    <property type="entry name" value="Tscrpt_reg_IclR_N"/>
</dbReference>
<keyword evidence="3" id="KW-0804">Transcription</keyword>
<dbReference type="InterPro" id="IPR036390">
    <property type="entry name" value="WH_DNA-bd_sf"/>
</dbReference>
<evidence type="ECO:0000259" key="6">
    <source>
        <dbReference type="PROSITE" id="PS51078"/>
    </source>
</evidence>
<evidence type="ECO:0000313" key="7">
    <source>
        <dbReference type="EMBL" id="RKF22882.1"/>
    </source>
</evidence>
<dbReference type="OrthoDB" id="3730822at2"/>
<organism evidence="7 8">
    <name type="scientific">Micromonospora globbae</name>
    <dbReference type="NCBI Taxonomy" id="1894969"/>
    <lineage>
        <taxon>Bacteria</taxon>
        <taxon>Bacillati</taxon>
        <taxon>Actinomycetota</taxon>
        <taxon>Actinomycetes</taxon>
        <taxon>Micromonosporales</taxon>
        <taxon>Micromonosporaceae</taxon>
        <taxon>Micromonospora</taxon>
    </lineage>
</organism>
<dbReference type="GO" id="GO:0003700">
    <property type="term" value="F:DNA-binding transcription factor activity"/>
    <property type="evidence" value="ECO:0007669"/>
    <property type="project" value="TreeGrafter"/>
</dbReference>
<reference evidence="7 8" key="1">
    <citation type="journal article" date="2018" name="Int. J. Syst. Evol. Microbiol.">
        <title>Micromonospora globbae sp. nov., an endophytic actinomycete isolated from roots of Globba winitii C. H. Wright.</title>
        <authorList>
            <person name="Kuncharoen N."/>
            <person name="Pittayakhajonwut P."/>
            <person name="Tanasupawat S."/>
        </authorList>
    </citation>
    <scope>NUCLEOTIDE SEQUENCE [LARGE SCALE GENOMIC DNA]</scope>
    <source>
        <strain evidence="7 8">WPS1-2</strain>
    </source>
</reference>
<comment type="caution">
    <text evidence="7">The sequence shown here is derived from an EMBL/GenBank/DDBJ whole genome shotgun (WGS) entry which is preliminary data.</text>
</comment>
<dbReference type="RefSeq" id="WP_120332112.1">
    <property type="nucleotide sequence ID" value="NZ_CP109307.1"/>
</dbReference>
<dbReference type="EMBL" id="RAQQ01000044">
    <property type="protein sequence ID" value="RKF22882.1"/>
    <property type="molecule type" value="Genomic_DNA"/>
</dbReference>
<proteinExistence type="predicted"/>
<dbReference type="GO" id="GO:0045892">
    <property type="term" value="P:negative regulation of DNA-templated transcription"/>
    <property type="evidence" value="ECO:0007669"/>
    <property type="project" value="TreeGrafter"/>
</dbReference>
<dbReference type="InterPro" id="IPR050707">
    <property type="entry name" value="HTH_MetabolicPath_Reg"/>
</dbReference>
<feature type="compositionally biased region" description="Basic and acidic residues" evidence="4">
    <location>
        <begin position="258"/>
        <end position="269"/>
    </location>
</feature>
<evidence type="ECO:0000313" key="8">
    <source>
        <dbReference type="Proteomes" id="UP000285744"/>
    </source>
</evidence>
<dbReference type="PANTHER" id="PTHR30136:SF24">
    <property type="entry name" value="HTH-TYPE TRANSCRIPTIONAL REPRESSOR ALLR"/>
    <property type="match status" value="1"/>
</dbReference>
<protein>
    <submittedName>
        <fullName evidence="7">IclR family transcriptional regulator</fullName>
    </submittedName>
</protein>
<name>A0A420EQC9_9ACTN</name>
<dbReference type="PROSITE" id="PS51077">
    <property type="entry name" value="HTH_ICLR"/>
    <property type="match status" value="1"/>
</dbReference>
<sequence length="277" mass="30099">MSQSIRRAIDLIRRSAEHPLSLTEAADVLGVHKSTALRILQTLESARFVRRTGAGTYVLGSGLIELSELALGSMDLRQFAAPHLRALQRETSHTVHLAQLTGDEIVYIDKVDSPAFDAVKLPSRIGRAVSIYASAVGKLILAYLPPEERDRLLSHVVFERFTDTTFADRDSLEAELARIHERGWATDNGEHDAYVMCVAAPIRDSRGRVIAATSITAIEVIASLDELKANLPLLLETANQISRELGYAPPASPGPDGSDDRSIDRRGSDEVGASPQG</sequence>
<feature type="domain" description="IclR-ED" evidence="6">
    <location>
        <begin position="62"/>
        <end position="247"/>
    </location>
</feature>
<dbReference type="Pfam" id="PF01614">
    <property type="entry name" value="IclR_C"/>
    <property type="match status" value="1"/>
</dbReference>
<evidence type="ECO:0000259" key="5">
    <source>
        <dbReference type="PROSITE" id="PS51077"/>
    </source>
</evidence>